<evidence type="ECO:0000313" key="2">
    <source>
        <dbReference type="EMBL" id="JAC71495.1"/>
    </source>
</evidence>
<evidence type="ECO:0000256" key="1">
    <source>
        <dbReference type="SAM" id="MobiDB-lite"/>
    </source>
</evidence>
<accession>A0A061RLG8</accession>
<dbReference type="AlphaFoldDB" id="A0A061RLG8"/>
<feature type="region of interest" description="Disordered" evidence="1">
    <location>
        <begin position="24"/>
        <end position="54"/>
    </location>
</feature>
<gene>
    <name evidence="2" type="ORF">TSPGSL018_1771</name>
</gene>
<feature type="compositionally biased region" description="Polar residues" evidence="1">
    <location>
        <begin position="29"/>
        <end position="45"/>
    </location>
</feature>
<dbReference type="EMBL" id="GBEZ01014589">
    <property type="protein sequence ID" value="JAC71495.1"/>
    <property type="molecule type" value="Transcribed_RNA"/>
</dbReference>
<reference evidence="2" key="1">
    <citation type="submission" date="2014-05" db="EMBL/GenBank/DDBJ databases">
        <title>The transcriptome of the halophilic microalga Tetraselmis sp. GSL018 isolated from the Great Salt Lake, Utah.</title>
        <authorList>
            <person name="Jinkerson R.E."/>
            <person name="D'Adamo S."/>
            <person name="Posewitz M.C."/>
        </authorList>
    </citation>
    <scope>NUCLEOTIDE SEQUENCE</scope>
    <source>
        <strain evidence="2">GSL018</strain>
    </source>
</reference>
<proteinExistence type="predicted"/>
<sequence>METKKSFLFVSCLHNLQMWIGLDTDPGSRHSSSSPTTTVLNSQVAQHPEPDLAG</sequence>
<name>A0A061RLG8_9CHLO</name>
<protein>
    <submittedName>
        <fullName evidence="2">Uncharacterized protein</fullName>
    </submittedName>
</protein>
<organism evidence="2">
    <name type="scientific">Tetraselmis sp. GSL018</name>
    <dbReference type="NCBI Taxonomy" id="582737"/>
    <lineage>
        <taxon>Eukaryota</taxon>
        <taxon>Viridiplantae</taxon>
        <taxon>Chlorophyta</taxon>
        <taxon>core chlorophytes</taxon>
        <taxon>Chlorodendrophyceae</taxon>
        <taxon>Chlorodendrales</taxon>
        <taxon>Chlorodendraceae</taxon>
        <taxon>Tetraselmis</taxon>
    </lineage>
</organism>